<feature type="transmembrane region" description="Helical" evidence="7">
    <location>
        <begin position="115"/>
        <end position="134"/>
    </location>
</feature>
<reference evidence="10" key="1">
    <citation type="journal article" date="2018" name="Nat. Microbiol.">
        <title>Leveraging single-cell genomics to expand the fungal tree of life.</title>
        <authorList>
            <person name="Ahrendt S.R."/>
            <person name="Quandt C.A."/>
            <person name="Ciobanu D."/>
            <person name="Clum A."/>
            <person name="Salamov A."/>
            <person name="Andreopoulos B."/>
            <person name="Cheng J.F."/>
            <person name="Woyke T."/>
            <person name="Pelin A."/>
            <person name="Henrissat B."/>
            <person name="Reynolds N.K."/>
            <person name="Benny G.L."/>
            <person name="Smith M.E."/>
            <person name="James T.Y."/>
            <person name="Grigoriev I.V."/>
        </authorList>
    </citation>
    <scope>NUCLEOTIDE SEQUENCE [LARGE SCALE GENOMIC DNA]</scope>
    <source>
        <strain evidence="10">RSA 468</strain>
    </source>
</reference>
<feature type="transmembrane region" description="Helical" evidence="7">
    <location>
        <begin position="369"/>
        <end position="389"/>
    </location>
</feature>
<name>A0A4Q0A0D6_9FUNG</name>
<dbReference type="Proteomes" id="UP000268162">
    <property type="component" value="Unassembled WGS sequence"/>
</dbReference>
<dbReference type="GO" id="GO:0016020">
    <property type="term" value="C:membrane"/>
    <property type="evidence" value="ECO:0007669"/>
    <property type="project" value="UniProtKB-SubCell"/>
</dbReference>
<dbReference type="EMBL" id="ML002270">
    <property type="protein sequence ID" value="RKP39457.1"/>
    <property type="molecule type" value="Genomic_DNA"/>
</dbReference>
<keyword evidence="4 7" id="KW-1133">Transmembrane helix</keyword>
<feature type="transmembrane region" description="Helical" evidence="7">
    <location>
        <begin position="83"/>
        <end position="103"/>
    </location>
</feature>
<evidence type="ECO:0000256" key="6">
    <source>
        <dbReference type="SAM" id="MobiDB-lite"/>
    </source>
</evidence>
<dbReference type="PROSITE" id="PS50850">
    <property type="entry name" value="MFS"/>
    <property type="match status" value="1"/>
</dbReference>
<feature type="compositionally biased region" description="Low complexity" evidence="6">
    <location>
        <begin position="474"/>
        <end position="486"/>
    </location>
</feature>
<feature type="transmembrane region" description="Helical" evidence="7">
    <location>
        <begin position="345"/>
        <end position="363"/>
    </location>
</feature>
<sequence>MYPSPDGGKGDNETLFGGKEESFQATEEPGQLSEEVVRPIVRRIDWRLLPLLNIVYMFCYLDRSNIGNAKLLSLEEDLGITQAGYSWGLSIFFIGYILFEVPSNMMLKRSRPSRWLSFIIITWGSFCVLMAANSGTASLLVIRFLLGAAEAGFFPGVVFFLTLWYKRSEMCTRLAIFYGASSMAGVTGGLLAYAMHGMNGVAGLAAWRWLFIIEGVPTVLLGVLVYFCLADSPSSVKWLTPEEKAVTLARLQVTAVNVVEPPGVQWAEVRSTYADYKTYLYGLIQIGMAIPTYSMAFLLPTVINSLGFSSVTAQLLTAPVYFFAALFCVALALHSDRRQERAYHVAFSCALGILGLVLISFVRNQVAQYLVLLLVVAGVNGCHAVNLAWATNNSLGRTRAAVISATTIALGNFGGIIAGQIHMGNSVCLFVCGASAVMLKHILARENRRRDLDDIGSLSVPGSASDSDSDLESLSESPPLYRPSRSNNIVGR</sequence>
<evidence type="ECO:0000313" key="10">
    <source>
        <dbReference type="Proteomes" id="UP000268162"/>
    </source>
</evidence>
<evidence type="ECO:0000256" key="3">
    <source>
        <dbReference type="ARBA" id="ARBA00022692"/>
    </source>
</evidence>
<dbReference type="STRING" id="215637.A0A4Q0A0D6"/>
<evidence type="ECO:0000256" key="7">
    <source>
        <dbReference type="SAM" id="Phobius"/>
    </source>
</evidence>
<evidence type="ECO:0000256" key="4">
    <source>
        <dbReference type="ARBA" id="ARBA00022989"/>
    </source>
</evidence>
<evidence type="ECO:0000256" key="5">
    <source>
        <dbReference type="ARBA" id="ARBA00023136"/>
    </source>
</evidence>
<dbReference type="AlphaFoldDB" id="A0A4Q0A0D6"/>
<dbReference type="GO" id="GO:0022857">
    <property type="term" value="F:transmembrane transporter activity"/>
    <property type="evidence" value="ECO:0007669"/>
    <property type="project" value="InterPro"/>
</dbReference>
<dbReference type="FunFam" id="1.20.1250.20:FF:000018">
    <property type="entry name" value="MFS transporter permease"/>
    <property type="match status" value="1"/>
</dbReference>
<feature type="transmembrane region" description="Helical" evidence="7">
    <location>
        <begin position="401"/>
        <end position="418"/>
    </location>
</feature>
<feature type="transmembrane region" description="Helical" evidence="7">
    <location>
        <begin position="424"/>
        <end position="443"/>
    </location>
</feature>
<dbReference type="Pfam" id="PF07690">
    <property type="entry name" value="MFS_1"/>
    <property type="match status" value="1"/>
</dbReference>
<organism evidence="9 10">
    <name type="scientific">Dimargaris cristalligena</name>
    <dbReference type="NCBI Taxonomy" id="215637"/>
    <lineage>
        <taxon>Eukaryota</taxon>
        <taxon>Fungi</taxon>
        <taxon>Fungi incertae sedis</taxon>
        <taxon>Zoopagomycota</taxon>
        <taxon>Kickxellomycotina</taxon>
        <taxon>Dimargaritomycetes</taxon>
        <taxon>Dimargaritales</taxon>
        <taxon>Dimargaritaceae</taxon>
        <taxon>Dimargaris</taxon>
    </lineage>
</organism>
<feature type="transmembrane region" description="Helical" evidence="7">
    <location>
        <begin position="311"/>
        <end position="333"/>
    </location>
</feature>
<evidence type="ECO:0000256" key="1">
    <source>
        <dbReference type="ARBA" id="ARBA00004141"/>
    </source>
</evidence>
<feature type="transmembrane region" description="Helical" evidence="7">
    <location>
        <begin position="279"/>
        <end position="299"/>
    </location>
</feature>
<keyword evidence="3 7" id="KW-0812">Transmembrane</keyword>
<feature type="transmembrane region" description="Helical" evidence="7">
    <location>
        <begin position="140"/>
        <end position="163"/>
    </location>
</feature>
<feature type="region of interest" description="Disordered" evidence="6">
    <location>
        <begin position="457"/>
        <end position="492"/>
    </location>
</feature>
<feature type="transmembrane region" description="Helical" evidence="7">
    <location>
        <begin position="175"/>
        <end position="195"/>
    </location>
</feature>
<dbReference type="InterPro" id="IPR020846">
    <property type="entry name" value="MFS_dom"/>
</dbReference>
<evidence type="ECO:0000256" key="2">
    <source>
        <dbReference type="ARBA" id="ARBA00022448"/>
    </source>
</evidence>
<dbReference type="PANTHER" id="PTHR43791">
    <property type="entry name" value="PERMEASE-RELATED"/>
    <property type="match status" value="1"/>
</dbReference>
<keyword evidence="5 7" id="KW-0472">Membrane</keyword>
<gene>
    <name evidence="9" type="ORF">BJ085DRAFT_42860</name>
</gene>
<evidence type="ECO:0000313" key="9">
    <source>
        <dbReference type="EMBL" id="RKP39457.1"/>
    </source>
</evidence>
<dbReference type="PANTHER" id="PTHR43791:SF36">
    <property type="entry name" value="TRANSPORTER, PUTATIVE (AFU_ORTHOLOGUE AFUA_6G08340)-RELATED"/>
    <property type="match status" value="1"/>
</dbReference>
<dbReference type="InterPro" id="IPR036259">
    <property type="entry name" value="MFS_trans_sf"/>
</dbReference>
<comment type="subcellular location">
    <subcellularLocation>
        <location evidence="1">Membrane</location>
        <topology evidence="1">Multi-pass membrane protein</topology>
    </subcellularLocation>
</comment>
<dbReference type="SUPFAM" id="SSF103473">
    <property type="entry name" value="MFS general substrate transporter"/>
    <property type="match status" value="1"/>
</dbReference>
<dbReference type="Gene3D" id="1.20.1250.20">
    <property type="entry name" value="MFS general substrate transporter like domains"/>
    <property type="match status" value="2"/>
</dbReference>
<proteinExistence type="predicted"/>
<accession>A0A4Q0A0D6</accession>
<feature type="transmembrane region" description="Helical" evidence="7">
    <location>
        <begin position="207"/>
        <end position="229"/>
    </location>
</feature>
<keyword evidence="10" id="KW-1185">Reference proteome</keyword>
<protein>
    <submittedName>
        <fullName evidence="9">Major facilitator superfamily domain-containing protein</fullName>
    </submittedName>
</protein>
<dbReference type="InterPro" id="IPR011701">
    <property type="entry name" value="MFS"/>
</dbReference>
<keyword evidence="2" id="KW-0813">Transport</keyword>
<feature type="domain" description="Major facilitator superfamily (MFS) profile" evidence="8">
    <location>
        <begin position="48"/>
        <end position="448"/>
    </location>
</feature>
<evidence type="ECO:0000259" key="8">
    <source>
        <dbReference type="PROSITE" id="PS50850"/>
    </source>
</evidence>